<feature type="coiled-coil region" evidence="1">
    <location>
        <begin position="7"/>
        <end position="47"/>
    </location>
</feature>
<proteinExistence type="predicted"/>
<protein>
    <submittedName>
        <fullName evidence="2">DUF2203 domain-containing protein</fullName>
    </submittedName>
</protein>
<dbReference type="Pfam" id="PF09969">
    <property type="entry name" value="DUF2203"/>
    <property type="match status" value="1"/>
</dbReference>
<evidence type="ECO:0000313" key="3">
    <source>
        <dbReference type="Proteomes" id="UP001597497"/>
    </source>
</evidence>
<gene>
    <name evidence="2" type="ORF">ACFSUC_06605</name>
</gene>
<comment type="caution">
    <text evidence="2">The sequence shown here is derived from an EMBL/GenBank/DDBJ whole genome shotgun (WGS) entry which is preliminary data.</text>
</comment>
<dbReference type="InterPro" id="IPR018699">
    <property type="entry name" value="DUF2203"/>
</dbReference>
<sequence>MDKYFTLQEAEQLLPLLKKEIHSLQQLQQSLKEKAEYLHELKDQQAEDGAIFQTESELEFIQLQAKLHIQNIHRQGVWLKSVEFGLLDFPSMLDGEEVLLCWKQGEDEIRYYHAIDSGFMGRIPIEKDQDFSS</sequence>
<name>A0ABW5R9J9_9BACL</name>
<evidence type="ECO:0000256" key="1">
    <source>
        <dbReference type="SAM" id="Coils"/>
    </source>
</evidence>
<keyword evidence="1" id="KW-0175">Coiled coil</keyword>
<dbReference type="RefSeq" id="WP_379928724.1">
    <property type="nucleotide sequence ID" value="NZ_JBHUMM010000010.1"/>
</dbReference>
<accession>A0ABW5R9J9</accession>
<evidence type="ECO:0000313" key="2">
    <source>
        <dbReference type="EMBL" id="MFD2671274.1"/>
    </source>
</evidence>
<dbReference type="Proteomes" id="UP001597497">
    <property type="component" value="Unassembled WGS sequence"/>
</dbReference>
<dbReference type="PIRSF" id="PIRSF016498">
    <property type="entry name" value="UCP016498"/>
    <property type="match status" value="1"/>
</dbReference>
<reference evidence="3" key="1">
    <citation type="journal article" date="2019" name="Int. J. Syst. Evol. Microbiol.">
        <title>The Global Catalogue of Microorganisms (GCM) 10K type strain sequencing project: providing services to taxonomists for standard genome sequencing and annotation.</title>
        <authorList>
            <consortium name="The Broad Institute Genomics Platform"/>
            <consortium name="The Broad Institute Genome Sequencing Center for Infectious Disease"/>
            <person name="Wu L."/>
            <person name="Ma J."/>
        </authorList>
    </citation>
    <scope>NUCLEOTIDE SEQUENCE [LARGE SCALE GENOMIC DNA]</scope>
    <source>
        <strain evidence="3">KCTC 33676</strain>
    </source>
</reference>
<organism evidence="2 3">
    <name type="scientific">Marinicrinis sediminis</name>
    <dbReference type="NCBI Taxonomy" id="1652465"/>
    <lineage>
        <taxon>Bacteria</taxon>
        <taxon>Bacillati</taxon>
        <taxon>Bacillota</taxon>
        <taxon>Bacilli</taxon>
        <taxon>Bacillales</taxon>
        <taxon>Paenibacillaceae</taxon>
    </lineage>
</organism>
<dbReference type="EMBL" id="JBHUMM010000010">
    <property type="protein sequence ID" value="MFD2671274.1"/>
    <property type="molecule type" value="Genomic_DNA"/>
</dbReference>
<keyword evidence="3" id="KW-1185">Reference proteome</keyword>